<protein>
    <submittedName>
        <fullName evidence="2">Uncharacterized protein</fullName>
    </submittedName>
</protein>
<sequence length="142" mass="16047">MSFERSLMPTACFLGRAVLRVGTGIVETAVDGFTTVRTRIQEENEIQSLMDRIDSLAHNGELTTDKIDAFKQYIIQRGLVKKLGQQSNKSIQREYNQFKNRNSVSDVKKSKPIQPILKNSRTGKTNSKPTKPTCYGPKRTNI</sequence>
<evidence type="ECO:0000256" key="1">
    <source>
        <dbReference type="SAM" id="MobiDB-lite"/>
    </source>
</evidence>
<dbReference type="EMBL" id="HBUF01346257">
    <property type="protein sequence ID" value="CAG6709617.1"/>
    <property type="molecule type" value="Transcribed_RNA"/>
</dbReference>
<feature type="compositionally biased region" description="Polar residues" evidence="1">
    <location>
        <begin position="95"/>
        <end position="105"/>
    </location>
</feature>
<accession>A0A8D8ULZ0</accession>
<organism evidence="2">
    <name type="scientific">Cacopsylla melanoneura</name>
    <dbReference type="NCBI Taxonomy" id="428564"/>
    <lineage>
        <taxon>Eukaryota</taxon>
        <taxon>Metazoa</taxon>
        <taxon>Ecdysozoa</taxon>
        <taxon>Arthropoda</taxon>
        <taxon>Hexapoda</taxon>
        <taxon>Insecta</taxon>
        <taxon>Pterygota</taxon>
        <taxon>Neoptera</taxon>
        <taxon>Paraneoptera</taxon>
        <taxon>Hemiptera</taxon>
        <taxon>Sternorrhyncha</taxon>
        <taxon>Psylloidea</taxon>
        <taxon>Psyllidae</taxon>
        <taxon>Psyllinae</taxon>
        <taxon>Cacopsylla</taxon>
    </lineage>
</organism>
<name>A0A8D8ULZ0_9HEMI</name>
<feature type="region of interest" description="Disordered" evidence="1">
    <location>
        <begin position="95"/>
        <end position="142"/>
    </location>
</feature>
<dbReference type="EMBL" id="HBUF01346255">
    <property type="protein sequence ID" value="CAG6709613.1"/>
    <property type="molecule type" value="Transcribed_RNA"/>
</dbReference>
<proteinExistence type="predicted"/>
<dbReference type="EMBL" id="HBUF01155680">
    <property type="protein sequence ID" value="CAG6649095.1"/>
    <property type="molecule type" value="Transcribed_RNA"/>
</dbReference>
<dbReference type="EMBL" id="HBUF01155678">
    <property type="protein sequence ID" value="CAG6649093.1"/>
    <property type="molecule type" value="Transcribed_RNA"/>
</dbReference>
<dbReference type="AlphaFoldDB" id="A0A8D8ULZ0"/>
<dbReference type="EMBL" id="HBUF01346254">
    <property type="protein sequence ID" value="CAG6709611.1"/>
    <property type="molecule type" value="Transcribed_RNA"/>
</dbReference>
<evidence type="ECO:0000313" key="2">
    <source>
        <dbReference type="EMBL" id="CAG6709611.1"/>
    </source>
</evidence>
<feature type="compositionally biased region" description="Polar residues" evidence="1">
    <location>
        <begin position="117"/>
        <end position="130"/>
    </location>
</feature>
<reference evidence="2" key="1">
    <citation type="submission" date="2021-05" db="EMBL/GenBank/DDBJ databases">
        <authorList>
            <person name="Alioto T."/>
            <person name="Alioto T."/>
            <person name="Gomez Garrido J."/>
        </authorList>
    </citation>
    <scope>NUCLEOTIDE SEQUENCE</scope>
</reference>